<keyword evidence="1" id="KW-0732">Signal</keyword>
<evidence type="ECO:0000313" key="5">
    <source>
        <dbReference type="Proteomes" id="UP000182045"/>
    </source>
</evidence>
<feature type="chain" id="PRO_5010321296" evidence="1">
    <location>
        <begin position="20"/>
        <end position="97"/>
    </location>
</feature>
<accession>A0A0N8K7T5</accession>
<dbReference type="PROSITE" id="PS51257">
    <property type="entry name" value="PROKAR_LIPOPROTEIN"/>
    <property type="match status" value="1"/>
</dbReference>
<dbReference type="EMBL" id="LJSG01000011">
    <property type="protein sequence ID" value="KPP92633.1"/>
    <property type="molecule type" value="Genomic_DNA"/>
</dbReference>
<evidence type="ECO:0000313" key="2">
    <source>
        <dbReference type="EMBL" id="CUX80295.1"/>
    </source>
</evidence>
<proteinExistence type="predicted"/>
<evidence type="ECO:0000256" key="1">
    <source>
        <dbReference type="SAM" id="SignalP"/>
    </source>
</evidence>
<dbReference type="Proteomes" id="UP000050413">
    <property type="component" value="Unassembled WGS sequence"/>
</dbReference>
<evidence type="ECO:0000313" key="4">
    <source>
        <dbReference type="Proteomes" id="UP000050413"/>
    </source>
</evidence>
<dbReference type="EMBL" id="FBYC01000004">
    <property type="protein sequence ID" value="CUX80295.1"/>
    <property type="molecule type" value="Genomic_DNA"/>
</dbReference>
<dbReference type="RefSeq" id="WP_176699343.1">
    <property type="nucleotide sequence ID" value="NZ_FBYC01000004.1"/>
</dbReference>
<protein>
    <submittedName>
        <fullName evidence="3">Uncharacterized protein</fullName>
    </submittedName>
</protein>
<reference evidence="3 4" key="1">
    <citation type="submission" date="2015-09" db="EMBL/GenBank/DDBJ databases">
        <title>Identification and resolution of microdiversity through metagenomic sequencing of parallel consortia.</title>
        <authorList>
            <person name="Nelson W.C."/>
            <person name="Romine M.F."/>
            <person name="Lindemann S.R."/>
        </authorList>
    </citation>
    <scope>NUCLEOTIDE SEQUENCE [LARGE SCALE GENOMIC DNA]</scope>
    <source>
        <strain evidence="3">HL-91</strain>
    </source>
</reference>
<feature type="signal peptide" evidence="1">
    <location>
        <begin position="1"/>
        <end position="19"/>
    </location>
</feature>
<sequence>MRRAILSCCLIAGLAACMASPDLPPADRQARGEVPRLVPISGLLAQSSAQGDAPETEFAASPAARAERLRARAAQLRGPVIASGDRARLLASDSRLR</sequence>
<name>A0A0N8K7T5_9RHOB</name>
<evidence type="ECO:0000313" key="3">
    <source>
        <dbReference type="EMBL" id="KPP92633.1"/>
    </source>
</evidence>
<dbReference type="STRING" id="1666912.Ga0058931_1003"/>
<comment type="caution">
    <text evidence="3">The sequence shown here is derived from an EMBL/GenBank/DDBJ whole genome shotgun (WGS) entry which is preliminary data.</text>
</comment>
<dbReference type="Proteomes" id="UP000182045">
    <property type="component" value="Unassembled WGS sequence"/>
</dbReference>
<organism evidence="3 4">
    <name type="scientific">Roseibaca calidilacus</name>
    <dbReference type="NCBI Taxonomy" id="1666912"/>
    <lineage>
        <taxon>Bacteria</taxon>
        <taxon>Pseudomonadati</taxon>
        <taxon>Pseudomonadota</taxon>
        <taxon>Alphaproteobacteria</taxon>
        <taxon>Rhodobacterales</taxon>
        <taxon>Paracoccaceae</taxon>
        <taxon>Roseinatronobacter</taxon>
    </lineage>
</organism>
<gene>
    <name evidence="2" type="ORF">Ga0058931_1003</name>
    <name evidence="3" type="ORF">HLUCCA05_09570</name>
</gene>
<reference evidence="2 5" key="2">
    <citation type="submission" date="2016-01" db="EMBL/GenBank/DDBJ databases">
        <authorList>
            <person name="Varghese N."/>
        </authorList>
    </citation>
    <scope>NUCLEOTIDE SEQUENCE [LARGE SCALE GENOMIC DNA]</scope>
    <source>
        <strain evidence="2 5">HL-91</strain>
    </source>
</reference>
<dbReference type="AlphaFoldDB" id="A0A0N8K7T5"/>
<keyword evidence="5" id="KW-1185">Reference proteome</keyword>